<keyword evidence="4" id="KW-1185">Reference proteome</keyword>
<organism evidence="3 4">
    <name type="scientific">Cyphellophora attinorum</name>
    <dbReference type="NCBI Taxonomy" id="1664694"/>
    <lineage>
        <taxon>Eukaryota</taxon>
        <taxon>Fungi</taxon>
        <taxon>Dikarya</taxon>
        <taxon>Ascomycota</taxon>
        <taxon>Pezizomycotina</taxon>
        <taxon>Eurotiomycetes</taxon>
        <taxon>Chaetothyriomycetidae</taxon>
        <taxon>Chaetothyriales</taxon>
        <taxon>Cyphellophoraceae</taxon>
        <taxon>Cyphellophora</taxon>
    </lineage>
</organism>
<name>A0A0N1HB05_9EURO</name>
<feature type="compositionally biased region" description="Basic and acidic residues" evidence="1">
    <location>
        <begin position="193"/>
        <end position="203"/>
    </location>
</feature>
<feature type="region of interest" description="Disordered" evidence="1">
    <location>
        <begin position="125"/>
        <end position="243"/>
    </location>
</feature>
<evidence type="ECO:0000313" key="4">
    <source>
        <dbReference type="Proteomes" id="UP000038010"/>
    </source>
</evidence>
<comment type="caution">
    <text evidence="3">The sequence shown here is derived from an EMBL/GenBank/DDBJ whole genome shotgun (WGS) entry which is preliminary data.</text>
</comment>
<evidence type="ECO:0000256" key="1">
    <source>
        <dbReference type="SAM" id="MobiDB-lite"/>
    </source>
</evidence>
<sequence length="243" mass="26724">MHNITIIKTFLVGLLASVPLAHALGVSDFVDFEKRHVGSLASVASRAVRAAVADIVPEKREALDEFDNLLDKREPHHTEAQIAAKKAAKGGKNKNNKRQPPDEFGPWDSDCDEFGCWTDPVEKREPHHTEAQIAAKKAANGGKKNNKRHHTEAQIAAKKAANAGKNKNNKRQPPDEFGPWDSDCDEFGCWTDPVEKREPHHTEAQIAAKKAAKGKKGNNKREPHHTEAQIAAKKAAGKGKKQN</sequence>
<feature type="compositionally biased region" description="Low complexity" evidence="1">
    <location>
        <begin position="156"/>
        <end position="166"/>
    </location>
</feature>
<feature type="compositionally biased region" description="Low complexity" evidence="1">
    <location>
        <begin position="134"/>
        <end position="143"/>
    </location>
</feature>
<protein>
    <submittedName>
        <fullName evidence="3">Uncharacterized protein</fullName>
    </submittedName>
</protein>
<feature type="region of interest" description="Disordered" evidence="1">
    <location>
        <begin position="78"/>
        <end position="109"/>
    </location>
</feature>
<dbReference type="STRING" id="1664694.A0A0N1HB05"/>
<dbReference type="AlphaFoldDB" id="A0A0N1HB05"/>
<dbReference type="Proteomes" id="UP000038010">
    <property type="component" value="Unassembled WGS sequence"/>
</dbReference>
<dbReference type="VEuPathDB" id="FungiDB:AB675_11401"/>
<reference evidence="3 4" key="1">
    <citation type="submission" date="2015-06" db="EMBL/GenBank/DDBJ databases">
        <title>Draft genome of the ant-associated black yeast Phialophora attae CBS 131958.</title>
        <authorList>
            <person name="Moreno L.F."/>
            <person name="Stielow B.J."/>
            <person name="de Hoog S."/>
            <person name="Vicente V.A."/>
            <person name="Weiss V.A."/>
            <person name="de Vries M."/>
            <person name="Cruz L.M."/>
            <person name="Souza E.M."/>
        </authorList>
    </citation>
    <scope>NUCLEOTIDE SEQUENCE [LARGE SCALE GENOMIC DNA]</scope>
    <source>
        <strain evidence="3 4">CBS 131958</strain>
    </source>
</reference>
<accession>A0A0N1HB05</accession>
<evidence type="ECO:0000313" key="3">
    <source>
        <dbReference type="EMBL" id="KPI40133.1"/>
    </source>
</evidence>
<keyword evidence="2" id="KW-0732">Signal</keyword>
<feature type="chain" id="PRO_5005873239" evidence="2">
    <location>
        <begin position="24"/>
        <end position="243"/>
    </location>
</feature>
<dbReference type="GeneID" id="28732125"/>
<proteinExistence type="predicted"/>
<dbReference type="OrthoDB" id="4899673at2759"/>
<gene>
    <name evidence="3" type="ORF">AB675_11401</name>
</gene>
<evidence type="ECO:0000256" key="2">
    <source>
        <dbReference type="SAM" id="SignalP"/>
    </source>
</evidence>
<feature type="compositionally biased region" description="Basic residues" evidence="1">
    <location>
        <begin position="86"/>
        <end position="97"/>
    </location>
</feature>
<feature type="signal peptide" evidence="2">
    <location>
        <begin position="1"/>
        <end position="23"/>
    </location>
</feature>
<dbReference type="RefSeq" id="XP_018000096.1">
    <property type="nucleotide sequence ID" value="XM_018140245.1"/>
</dbReference>
<dbReference type="EMBL" id="LFJN01000013">
    <property type="protein sequence ID" value="KPI40133.1"/>
    <property type="molecule type" value="Genomic_DNA"/>
</dbReference>